<keyword evidence="4" id="KW-1185">Reference proteome</keyword>
<accession>A0A9P4UZZ1</accession>
<name>A0A9P4UZZ1_9PLEO</name>
<proteinExistence type="predicted"/>
<evidence type="ECO:0000313" key="4">
    <source>
        <dbReference type="Proteomes" id="UP000799444"/>
    </source>
</evidence>
<keyword evidence="2" id="KW-1133">Transmembrane helix</keyword>
<protein>
    <submittedName>
        <fullName evidence="3">Uncharacterized protein</fullName>
    </submittedName>
</protein>
<dbReference type="Proteomes" id="UP000799444">
    <property type="component" value="Unassembled WGS sequence"/>
</dbReference>
<sequence>MQPISHHAMSLIHTIARQAASPSPSNIPDMQPMIGPLPLSVLIVLCLFSFFGLTIPFVAVYRLFIKPHQDKKKLKNQDEEAASKEMELEMQVQSFMGTKDTQRRVRKEEQRPREGRIRWRGEEEEEIKRGREGSLMEWEVQGERDLGLRNESEWQDVQISGEEPVRNFSRKARPDRKGTLQKLRPQGI</sequence>
<keyword evidence="2" id="KW-0472">Membrane</keyword>
<keyword evidence="2" id="KW-0812">Transmembrane</keyword>
<evidence type="ECO:0000256" key="1">
    <source>
        <dbReference type="SAM" id="MobiDB-lite"/>
    </source>
</evidence>
<reference evidence="3" key="1">
    <citation type="journal article" date="2020" name="Stud. Mycol.">
        <title>101 Dothideomycetes genomes: a test case for predicting lifestyles and emergence of pathogens.</title>
        <authorList>
            <person name="Haridas S."/>
            <person name="Albert R."/>
            <person name="Binder M."/>
            <person name="Bloem J."/>
            <person name="Labutti K."/>
            <person name="Salamov A."/>
            <person name="Andreopoulos B."/>
            <person name="Baker S."/>
            <person name="Barry K."/>
            <person name="Bills G."/>
            <person name="Bluhm B."/>
            <person name="Cannon C."/>
            <person name="Castanera R."/>
            <person name="Culley D."/>
            <person name="Daum C."/>
            <person name="Ezra D."/>
            <person name="Gonzalez J."/>
            <person name="Henrissat B."/>
            <person name="Kuo A."/>
            <person name="Liang C."/>
            <person name="Lipzen A."/>
            <person name="Lutzoni F."/>
            <person name="Magnuson J."/>
            <person name="Mondo S."/>
            <person name="Nolan M."/>
            <person name="Ohm R."/>
            <person name="Pangilinan J."/>
            <person name="Park H.-J."/>
            <person name="Ramirez L."/>
            <person name="Alfaro M."/>
            <person name="Sun H."/>
            <person name="Tritt A."/>
            <person name="Yoshinaga Y."/>
            <person name="Zwiers L.-H."/>
            <person name="Turgeon B."/>
            <person name="Goodwin S."/>
            <person name="Spatafora J."/>
            <person name="Crous P."/>
            <person name="Grigoriev I."/>
        </authorList>
    </citation>
    <scope>NUCLEOTIDE SEQUENCE</scope>
    <source>
        <strain evidence="3">CBS 125425</strain>
    </source>
</reference>
<dbReference type="EMBL" id="ML996169">
    <property type="protein sequence ID" value="KAF2732929.1"/>
    <property type="molecule type" value="Genomic_DNA"/>
</dbReference>
<gene>
    <name evidence="3" type="ORF">EJ04DRAFT_606953</name>
</gene>
<organism evidence="3 4">
    <name type="scientific">Polyplosphaeria fusca</name>
    <dbReference type="NCBI Taxonomy" id="682080"/>
    <lineage>
        <taxon>Eukaryota</taxon>
        <taxon>Fungi</taxon>
        <taxon>Dikarya</taxon>
        <taxon>Ascomycota</taxon>
        <taxon>Pezizomycotina</taxon>
        <taxon>Dothideomycetes</taxon>
        <taxon>Pleosporomycetidae</taxon>
        <taxon>Pleosporales</taxon>
        <taxon>Tetraplosphaeriaceae</taxon>
        <taxon>Polyplosphaeria</taxon>
    </lineage>
</organism>
<comment type="caution">
    <text evidence="3">The sequence shown here is derived from an EMBL/GenBank/DDBJ whole genome shotgun (WGS) entry which is preliminary data.</text>
</comment>
<feature type="region of interest" description="Disordered" evidence="1">
    <location>
        <begin position="149"/>
        <end position="188"/>
    </location>
</feature>
<evidence type="ECO:0000256" key="2">
    <source>
        <dbReference type="SAM" id="Phobius"/>
    </source>
</evidence>
<dbReference type="AlphaFoldDB" id="A0A9P4UZZ1"/>
<evidence type="ECO:0000313" key="3">
    <source>
        <dbReference type="EMBL" id="KAF2732929.1"/>
    </source>
</evidence>
<feature type="transmembrane region" description="Helical" evidence="2">
    <location>
        <begin position="39"/>
        <end position="65"/>
    </location>
</feature>